<keyword evidence="3" id="KW-1185">Reference proteome</keyword>
<evidence type="ECO:0000313" key="3">
    <source>
        <dbReference type="Proteomes" id="UP000241362"/>
    </source>
</evidence>
<feature type="region of interest" description="Disordered" evidence="1">
    <location>
        <begin position="23"/>
        <end position="74"/>
    </location>
</feature>
<evidence type="ECO:0000313" key="2">
    <source>
        <dbReference type="EMBL" id="PTE13594.1"/>
    </source>
</evidence>
<dbReference type="EMBL" id="PZKE01000013">
    <property type="protein sequence ID" value="PTE13594.1"/>
    <property type="molecule type" value="Genomic_DNA"/>
</dbReference>
<proteinExistence type="predicted"/>
<evidence type="ECO:0000256" key="1">
    <source>
        <dbReference type="SAM" id="MobiDB-lite"/>
    </source>
</evidence>
<dbReference type="Proteomes" id="UP000241362">
    <property type="component" value="Unassembled WGS sequence"/>
</dbReference>
<protein>
    <submittedName>
        <fullName evidence="2">Uncharacterized protein</fullName>
    </submittedName>
</protein>
<organism evidence="2 3">
    <name type="scientific">Fuscovulum blasticum DSM 2131</name>
    <dbReference type="NCBI Taxonomy" id="1188250"/>
    <lineage>
        <taxon>Bacteria</taxon>
        <taxon>Pseudomonadati</taxon>
        <taxon>Pseudomonadota</taxon>
        <taxon>Alphaproteobacteria</taxon>
        <taxon>Rhodobacterales</taxon>
        <taxon>Paracoccaceae</taxon>
        <taxon>Pseudogemmobacter</taxon>
    </lineage>
</organism>
<sequence>MEVSALDAPAAAPAAAAAAGAVAPVPAAPPAAAKPAAAPASPPAAPAPAPADTAKPAEAAPPAPEAAPVVPEAEKTAAQIACEKKKGIWAKAGAGNVRACVTYTGEGAKSCTSGTQCKGDCLARSGTCAPFQPLFGCNDILDDSGRRMTLCLD</sequence>
<dbReference type="AlphaFoldDB" id="A0A2T4J6R4"/>
<name>A0A2T4J6R4_FUSBL</name>
<feature type="compositionally biased region" description="Pro residues" evidence="1">
    <location>
        <begin position="40"/>
        <end position="49"/>
    </location>
</feature>
<feature type="compositionally biased region" description="Low complexity" evidence="1">
    <location>
        <begin position="23"/>
        <end position="39"/>
    </location>
</feature>
<reference evidence="2 3" key="1">
    <citation type="submission" date="2018-03" db="EMBL/GenBank/DDBJ databases">
        <title>Rhodobacter blasticus.</title>
        <authorList>
            <person name="Meyer T.E."/>
            <person name="Miller S."/>
            <person name="Lodha T."/>
            <person name="Gandham S."/>
            <person name="Chintalapati S."/>
            <person name="Chintalapati V.R."/>
        </authorList>
    </citation>
    <scope>NUCLEOTIDE SEQUENCE [LARGE SCALE GENOMIC DNA]</scope>
    <source>
        <strain evidence="2 3">DSM 2131</strain>
    </source>
</reference>
<comment type="caution">
    <text evidence="2">The sequence shown here is derived from an EMBL/GenBank/DDBJ whole genome shotgun (WGS) entry which is preliminary data.</text>
</comment>
<accession>A0A2T4J6R4</accession>
<gene>
    <name evidence="2" type="ORF">C5F44_13305</name>
</gene>